<comment type="similarity">
    <text evidence="2 12">Belongs to the short-chain dehydrogenases/reductases (SDR) family. FabI subfamily.</text>
</comment>
<dbReference type="KEGG" id="aia:AWH56_015810"/>
<feature type="active site" description="Proton acceptor" evidence="13">
    <location>
        <position position="159"/>
    </location>
</feature>
<comment type="subunit">
    <text evidence="3">Homotetramer.</text>
</comment>
<evidence type="ECO:0000256" key="4">
    <source>
        <dbReference type="ARBA" id="ARBA00022516"/>
    </source>
</evidence>
<evidence type="ECO:0000256" key="8">
    <source>
        <dbReference type="ARBA" id="ARBA00023027"/>
    </source>
</evidence>
<keyword evidence="5" id="KW-0276">Fatty acid metabolism</keyword>
<dbReference type="PANTHER" id="PTHR43159">
    <property type="entry name" value="ENOYL-[ACYL-CARRIER-PROTEIN] REDUCTASE"/>
    <property type="match status" value="1"/>
</dbReference>
<comment type="catalytic activity">
    <reaction evidence="12">
        <text>a 2,3-saturated acyl-[ACP] + NAD(+) = a (2E)-enoyl-[ACP] + NADH + H(+)</text>
        <dbReference type="Rhea" id="RHEA:10240"/>
        <dbReference type="Rhea" id="RHEA-COMP:9925"/>
        <dbReference type="Rhea" id="RHEA-COMP:9926"/>
        <dbReference type="ChEBI" id="CHEBI:15378"/>
        <dbReference type="ChEBI" id="CHEBI:57540"/>
        <dbReference type="ChEBI" id="CHEBI:57945"/>
        <dbReference type="ChEBI" id="CHEBI:78784"/>
        <dbReference type="ChEBI" id="CHEBI:78785"/>
        <dbReference type="EC" id="1.3.1.9"/>
    </reaction>
</comment>
<dbReference type="SUPFAM" id="SSF51735">
    <property type="entry name" value="NAD(P)-binding Rossmann-fold domains"/>
    <property type="match status" value="1"/>
</dbReference>
<dbReference type="PRINTS" id="PR00081">
    <property type="entry name" value="GDHRDH"/>
</dbReference>
<dbReference type="GO" id="GO:0006633">
    <property type="term" value="P:fatty acid biosynthetic process"/>
    <property type="evidence" value="ECO:0007669"/>
    <property type="project" value="UniProtKB-KW"/>
</dbReference>
<keyword evidence="18" id="KW-1185">Reference proteome</keyword>
<dbReference type="InterPro" id="IPR014358">
    <property type="entry name" value="Enoyl-ACP_Rdtase_NADH"/>
</dbReference>
<dbReference type="Gene3D" id="3.40.50.720">
    <property type="entry name" value="NAD(P)-binding Rossmann-like Domain"/>
    <property type="match status" value="1"/>
</dbReference>
<feature type="binding site" evidence="14">
    <location>
        <position position="99"/>
    </location>
    <ligand>
        <name>substrate</name>
    </ligand>
</feature>
<dbReference type="GO" id="GO:0004318">
    <property type="term" value="F:enoyl-[acyl-carrier-protein] reductase (NADH) activity"/>
    <property type="evidence" value="ECO:0007669"/>
    <property type="project" value="UniProtKB-EC"/>
</dbReference>
<dbReference type="EMBL" id="LQXD01000203">
    <property type="protein sequence ID" value="OIJ04035.1"/>
    <property type="molecule type" value="Genomic_DNA"/>
</dbReference>
<evidence type="ECO:0000256" key="7">
    <source>
        <dbReference type="ARBA" id="ARBA00023002"/>
    </source>
</evidence>
<evidence type="ECO:0000256" key="10">
    <source>
        <dbReference type="ARBA" id="ARBA00023160"/>
    </source>
</evidence>
<dbReference type="RefSeq" id="WP_071319437.1">
    <property type="nucleotide sequence ID" value="NZ_CP063356.2"/>
</dbReference>
<dbReference type="Pfam" id="PF13561">
    <property type="entry name" value="adh_short_C2"/>
    <property type="match status" value="1"/>
</dbReference>
<reference evidence="17 18" key="3">
    <citation type="journal article" date="2019" name="Int. J. Syst. Evol. Microbiol.">
        <title>Anaerobacillus isosaccharinicus sp. nov., an alkaliphilic bacterium which degrades isosaccharinic acid.</title>
        <authorList>
            <person name="Bassil N.M."/>
            <person name="Lloyd J.R."/>
        </authorList>
    </citation>
    <scope>NUCLEOTIDE SEQUENCE [LARGE SCALE GENOMIC DNA]</scope>
    <source>
        <strain evidence="17 18">NB2006</strain>
    </source>
</reference>
<reference evidence="17" key="4">
    <citation type="submission" date="2020-10" db="EMBL/GenBank/DDBJ databases">
        <authorList>
            <person name="Bassil N.M."/>
            <person name="Lloyd J.R."/>
        </authorList>
    </citation>
    <scope>NUCLEOTIDE SEQUENCE</scope>
    <source>
        <strain evidence="17">NB2006</strain>
    </source>
</reference>
<feature type="active site" description="Proton acceptor" evidence="13">
    <location>
        <position position="149"/>
    </location>
</feature>
<dbReference type="FunFam" id="1.10.8.400:FF:000001">
    <property type="entry name" value="Enoyl-[acyl-carrier-protein] reductase [NADH]"/>
    <property type="match status" value="1"/>
</dbReference>
<feature type="binding site" evidence="15">
    <location>
        <begin position="195"/>
        <end position="199"/>
    </location>
    <ligand>
        <name>NAD(+)</name>
        <dbReference type="ChEBI" id="CHEBI:57540"/>
    </ligand>
</feature>
<organism evidence="16 18">
    <name type="scientific">Anaerobacillus isosaccharinicus</name>
    <dbReference type="NCBI Taxonomy" id="1532552"/>
    <lineage>
        <taxon>Bacteria</taxon>
        <taxon>Bacillati</taxon>
        <taxon>Bacillota</taxon>
        <taxon>Bacilli</taxon>
        <taxon>Bacillales</taxon>
        <taxon>Bacillaceae</taxon>
        <taxon>Anaerobacillus</taxon>
    </lineage>
</organism>
<evidence type="ECO:0000256" key="1">
    <source>
        <dbReference type="ARBA" id="ARBA00005194"/>
    </source>
</evidence>
<accession>A0A1S2KXF0</accession>
<dbReference type="CDD" id="cd05372">
    <property type="entry name" value="ENR_SDR"/>
    <property type="match status" value="1"/>
</dbReference>
<evidence type="ECO:0000256" key="2">
    <source>
        <dbReference type="ARBA" id="ARBA00009233"/>
    </source>
</evidence>
<reference evidence="16 18" key="1">
    <citation type="submission" date="2016-10" db="EMBL/GenBank/DDBJ databases">
        <title>Draft genome sequences of four alkaliphilic bacteria belonging to the Anaerobacillus genus.</title>
        <authorList>
            <person name="Bassil N.M."/>
            <person name="Lloyd J.R."/>
        </authorList>
    </citation>
    <scope>NUCLEOTIDE SEQUENCE [LARGE SCALE GENOMIC DNA]</scope>
    <source>
        <strain evidence="16 18">NB2006</strain>
    </source>
</reference>
<comment type="function">
    <text evidence="11">Catalyzes the reduction of a carbon-carbon double bond in an enoyl moiety that is covalently linked to an acyl carrier protein (ACP). Involved in the elongation cycle of fatty acid which are used in the lipid metabolism.</text>
</comment>
<name>A0A1S2KXF0_9BACI</name>
<protein>
    <recommendedName>
        <fullName evidence="12">Enoyl-[acyl-carrier-protein] reductase [NADH]</fullName>
        <ecNumber evidence="12">1.3.1.9</ecNumber>
    </recommendedName>
</protein>
<evidence type="ECO:0000256" key="13">
    <source>
        <dbReference type="PIRSR" id="PIRSR000094-1"/>
    </source>
</evidence>
<dbReference type="InterPro" id="IPR002347">
    <property type="entry name" value="SDR_fam"/>
</dbReference>
<dbReference type="InterPro" id="IPR036291">
    <property type="entry name" value="NAD(P)-bd_dom_sf"/>
</dbReference>
<dbReference type="PIRSF" id="PIRSF000094">
    <property type="entry name" value="Enoyl-ACP_rdct"/>
    <property type="match status" value="1"/>
</dbReference>
<evidence type="ECO:0000256" key="11">
    <source>
        <dbReference type="ARBA" id="ARBA00024967"/>
    </source>
</evidence>
<dbReference type="EC" id="1.3.1.9" evidence="12"/>
<comment type="pathway">
    <text evidence="1">Lipid metabolism; fatty acid biosynthesis.</text>
</comment>
<feature type="binding site" evidence="15">
    <location>
        <position position="96"/>
    </location>
    <ligand>
        <name>NAD(+)</name>
        <dbReference type="ChEBI" id="CHEBI:57540"/>
    </ligand>
</feature>
<evidence type="ECO:0000256" key="15">
    <source>
        <dbReference type="PIRSR" id="PIRSR000094-3"/>
    </source>
</evidence>
<feature type="binding site" evidence="15">
    <location>
        <position position="166"/>
    </location>
    <ligand>
        <name>NAD(+)</name>
        <dbReference type="ChEBI" id="CHEBI:57540"/>
    </ligand>
</feature>
<evidence type="ECO:0000256" key="12">
    <source>
        <dbReference type="PIRNR" id="PIRNR000094"/>
    </source>
</evidence>
<evidence type="ECO:0000313" key="17">
    <source>
        <dbReference type="EMBL" id="QOY34192.1"/>
    </source>
</evidence>
<reference evidence="17 18" key="2">
    <citation type="journal article" date="2017" name="Genome Announc.">
        <title>Draft Genome Sequences of Four Alkaliphilic Bacteria Belonging to the Anaerobacillus Genus.</title>
        <authorList>
            <person name="Bassil N.M."/>
            <person name="Lloyd J.R."/>
        </authorList>
    </citation>
    <scope>NUCLEOTIDE SEQUENCE [LARGE SCALE GENOMIC DNA]</scope>
    <source>
        <strain evidence="17 18">NB2006</strain>
    </source>
</reference>
<dbReference type="Gene3D" id="1.10.8.400">
    <property type="entry name" value="Enoyl acyl carrier protein reductase"/>
    <property type="match status" value="1"/>
</dbReference>
<dbReference type="EMBL" id="CP063356">
    <property type="protein sequence ID" value="QOY34192.1"/>
    <property type="molecule type" value="Genomic_DNA"/>
</dbReference>
<dbReference type="NCBIfam" id="NF006369">
    <property type="entry name" value="PRK08594.1"/>
    <property type="match status" value="1"/>
</dbReference>
<dbReference type="OrthoDB" id="9803628at2"/>
<feature type="binding site" evidence="15">
    <location>
        <position position="15"/>
    </location>
    <ligand>
        <name>NAD(+)</name>
        <dbReference type="ChEBI" id="CHEBI:57540"/>
    </ligand>
</feature>
<dbReference type="Proteomes" id="UP000180175">
    <property type="component" value="Chromosome"/>
</dbReference>
<keyword evidence="7 12" id="KW-0560">Oxidoreductase</keyword>
<dbReference type="FunFam" id="3.40.50.720:FF:000127">
    <property type="entry name" value="Enoyl-[acyl-carrier-protein] reductase [NADH]"/>
    <property type="match status" value="1"/>
</dbReference>
<keyword evidence="4 12" id="KW-0444">Lipid biosynthesis</keyword>
<proteinExistence type="inferred from homology"/>
<evidence type="ECO:0000313" key="18">
    <source>
        <dbReference type="Proteomes" id="UP000180175"/>
    </source>
</evidence>
<keyword evidence="9" id="KW-0443">Lipid metabolism</keyword>
<evidence type="ECO:0000256" key="5">
    <source>
        <dbReference type="ARBA" id="ARBA00022832"/>
    </source>
</evidence>
<feature type="binding site" evidence="15">
    <location>
        <begin position="21"/>
        <end position="22"/>
    </location>
    <ligand>
        <name>NAD(+)</name>
        <dbReference type="ChEBI" id="CHEBI:57540"/>
    </ligand>
</feature>
<sequence length="262" mass="28565">MNLLSLENRTFVVMGVANRRSIAWGIAQSLSKAGARLIFTYAGERLEKNVRELAETLERDDYLVLPCDISSDEEISKTFKTIKEEVGIIHGVAHCIAFANKEELEGEYLSTTREGFLLAQNISAYSLTAVVKEARGLMTEGGSIVTLTYLGGERVVKHYNVMGVAKAALDASVKYLANDLGQEGIRVNAISAGPIRTLAAKGISDFNEVMKEFETNAPLRRAVTQEEVGDTALFLMSDLSRGITGELLHVDGGYNIIGLMKN</sequence>
<evidence type="ECO:0000256" key="9">
    <source>
        <dbReference type="ARBA" id="ARBA00023098"/>
    </source>
</evidence>
<evidence type="ECO:0000256" key="6">
    <source>
        <dbReference type="ARBA" id="ARBA00022857"/>
    </source>
</evidence>
<evidence type="ECO:0000313" key="16">
    <source>
        <dbReference type="EMBL" id="OIJ04035.1"/>
    </source>
</evidence>
<dbReference type="AlphaFoldDB" id="A0A1S2KXF0"/>
<evidence type="ECO:0000256" key="3">
    <source>
        <dbReference type="ARBA" id="ARBA00011881"/>
    </source>
</evidence>
<keyword evidence="8 12" id="KW-0520">NAD</keyword>
<gene>
    <name evidence="17" type="primary">fabI</name>
    <name evidence="17" type="ORF">AWH56_015810</name>
    <name evidence="16" type="ORF">AWH56_23920</name>
</gene>
<keyword evidence="10 12" id="KW-0275">Fatty acid biosynthesis</keyword>
<dbReference type="PANTHER" id="PTHR43159:SF2">
    <property type="entry name" value="ENOYL-[ACYL-CARRIER-PROTEIN] REDUCTASE [NADH], CHLOROPLASTIC"/>
    <property type="match status" value="1"/>
</dbReference>
<keyword evidence="6" id="KW-0521">NADP</keyword>
<evidence type="ECO:0000256" key="14">
    <source>
        <dbReference type="PIRSR" id="PIRSR000094-2"/>
    </source>
</evidence>